<evidence type="ECO:0000313" key="3">
    <source>
        <dbReference type="Proteomes" id="UP000800093"/>
    </source>
</evidence>
<evidence type="ECO:0000313" key="2">
    <source>
        <dbReference type="EMBL" id="KAF2265599.1"/>
    </source>
</evidence>
<sequence length="219" mass="23049">MASSGQGDDGSLIDEWGSKLQSRGGNSSQLQGHSLHEARGDVLGVARGAGLNDERGSGDRGTGRESGGARKSGTVAGRPAAATTAIVQRRGEEEKWCEARERVIQQKIERTREGKAGESSTIGGGALAASQDPSSIRPASAKLTVRVVSFFGYEEGYTHTALSYTHQSARPPITQSIAPFMLMTDIMPLPQLPQQLSAAIVRSQPPEATGNHAADTRGR</sequence>
<protein>
    <submittedName>
        <fullName evidence="2">Uncharacterized protein</fullName>
    </submittedName>
</protein>
<dbReference type="EMBL" id="ML986604">
    <property type="protein sequence ID" value="KAF2265599.1"/>
    <property type="molecule type" value="Genomic_DNA"/>
</dbReference>
<feature type="compositionally biased region" description="Basic and acidic residues" evidence="1">
    <location>
        <begin position="52"/>
        <end position="63"/>
    </location>
</feature>
<proteinExistence type="predicted"/>
<dbReference type="Proteomes" id="UP000800093">
    <property type="component" value="Unassembled WGS sequence"/>
</dbReference>
<comment type="caution">
    <text evidence="2">The sequence shown here is derived from an EMBL/GenBank/DDBJ whole genome shotgun (WGS) entry which is preliminary data.</text>
</comment>
<accession>A0A9P4KAA8</accession>
<feature type="region of interest" description="Disordered" evidence="1">
    <location>
        <begin position="1"/>
        <end position="84"/>
    </location>
</feature>
<evidence type="ECO:0000256" key="1">
    <source>
        <dbReference type="SAM" id="MobiDB-lite"/>
    </source>
</evidence>
<name>A0A9P4KAA8_9PLEO</name>
<dbReference type="AlphaFoldDB" id="A0A9P4KAA8"/>
<feature type="compositionally biased region" description="Polar residues" evidence="1">
    <location>
        <begin position="19"/>
        <end position="32"/>
    </location>
</feature>
<gene>
    <name evidence="2" type="ORF">CC78DRAFT_579094</name>
</gene>
<keyword evidence="3" id="KW-1185">Reference proteome</keyword>
<feature type="region of interest" description="Disordered" evidence="1">
    <location>
        <begin position="111"/>
        <end position="133"/>
    </location>
</feature>
<organism evidence="2 3">
    <name type="scientific">Lojkania enalia</name>
    <dbReference type="NCBI Taxonomy" id="147567"/>
    <lineage>
        <taxon>Eukaryota</taxon>
        <taxon>Fungi</taxon>
        <taxon>Dikarya</taxon>
        <taxon>Ascomycota</taxon>
        <taxon>Pezizomycotina</taxon>
        <taxon>Dothideomycetes</taxon>
        <taxon>Pleosporomycetidae</taxon>
        <taxon>Pleosporales</taxon>
        <taxon>Pleosporales incertae sedis</taxon>
        <taxon>Lojkania</taxon>
    </lineage>
</organism>
<reference evidence="3" key="1">
    <citation type="journal article" date="2020" name="Stud. Mycol.">
        <title>101 Dothideomycetes genomes: A test case for predicting lifestyles and emergence of pathogens.</title>
        <authorList>
            <person name="Haridas S."/>
            <person name="Albert R."/>
            <person name="Binder M."/>
            <person name="Bloem J."/>
            <person name="LaButti K."/>
            <person name="Salamov A."/>
            <person name="Andreopoulos B."/>
            <person name="Baker S."/>
            <person name="Barry K."/>
            <person name="Bills G."/>
            <person name="Bluhm B."/>
            <person name="Cannon C."/>
            <person name="Castanera R."/>
            <person name="Culley D."/>
            <person name="Daum C."/>
            <person name="Ezra D."/>
            <person name="Gonzalez J."/>
            <person name="Henrissat B."/>
            <person name="Kuo A."/>
            <person name="Liang C."/>
            <person name="Lipzen A."/>
            <person name="Lutzoni F."/>
            <person name="Magnuson J."/>
            <person name="Mondo S."/>
            <person name="Nolan M."/>
            <person name="Ohm R."/>
            <person name="Pangilinan J."/>
            <person name="Park H.-J."/>
            <person name="Ramirez L."/>
            <person name="Alfaro M."/>
            <person name="Sun H."/>
            <person name="Tritt A."/>
            <person name="Yoshinaga Y."/>
            <person name="Zwiers L.-H."/>
            <person name="Turgeon B."/>
            <person name="Goodwin S."/>
            <person name="Spatafora J."/>
            <person name="Crous P."/>
            <person name="Grigoriev I."/>
        </authorList>
    </citation>
    <scope>NUCLEOTIDE SEQUENCE [LARGE SCALE GENOMIC DNA]</scope>
    <source>
        <strain evidence="3">CBS 304.66</strain>
    </source>
</reference>